<evidence type="ECO:0000256" key="1">
    <source>
        <dbReference type="SAM" id="SignalP"/>
    </source>
</evidence>
<dbReference type="AlphaFoldDB" id="A0A0C9RVR5"/>
<feature type="chain" id="PRO_5002202899" evidence="1">
    <location>
        <begin position="25"/>
        <end position="100"/>
    </location>
</feature>
<organism evidence="2">
    <name type="scientific">Amblyomma americanum</name>
    <name type="common">Lone star tick</name>
    <dbReference type="NCBI Taxonomy" id="6943"/>
    <lineage>
        <taxon>Eukaryota</taxon>
        <taxon>Metazoa</taxon>
        <taxon>Ecdysozoa</taxon>
        <taxon>Arthropoda</taxon>
        <taxon>Chelicerata</taxon>
        <taxon>Arachnida</taxon>
        <taxon>Acari</taxon>
        <taxon>Parasitiformes</taxon>
        <taxon>Ixodida</taxon>
        <taxon>Ixodoidea</taxon>
        <taxon>Ixodidae</taxon>
        <taxon>Amblyomminae</taxon>
        <taxon>Amblyomma</taxon>
    </lineage>
</organism>
<accession>A0A0C9RVR5</accession>
<feature type="signal peptide" evidence="1">
    <location>
        <begin position="1"/>
        <end position="24"/>
    </location>
</feature>
<sequence>MMKLSAAALPFITYILVAINLSHTEEHEHIGEDGCFIGSIKMAIGESARYTYPCVLAICKGPYPQLILKGCPDSPDDFGPDEPELNRRLWPFCCDYAERK</sequence>
<name>A0A0C9RVR5_AMBAM</name>
<protein>
    <submittedName>
        <fullName evidence="2">Putative secreted protein</fullName>
    </submittedName>
</protein>
<dbReference type="EMBL" id="GBZX01001119">
    <property type="protein sequence ID" value="JAG91621.1"/>
    <property type="molecule type" value="mRNA"/>
</dbReference>
<reference evidence="2" key="1">
    <citation type="journal article" date="2015" name="PLoS ONE">
        <title>An Insight into the Sialome of the Lone Star Tick, Amblyomma americanum, with a Glimpse on Its Time Dependent Gene Expression.</title>
        <authorList>
            <person name="Karim S."/>
            <person name="Ribeiro J.M."/>
        </authorList>
    </citation>
    <scope>NUCLEOTIDE SEQUENCE</scope>
    <source>
        <tissue evidence="2">Salivary gland</tissue>
    </source>
</reference>
<evidence type="ECO:0000313" key="2">
    <source>
        <dbReference type="EMBL" id="JAG91621.1"/>
    </source>
</evidence>
<keyword evidence="1" id="KW-0732">Signal</keyword>
<proteinExistence type="evidence at transcript level"/>